<keyword evidence="5" id="KW-1185">Reference proteome</keyword>
<dbReference type="UniPathway" id="UPA00148"/>
<evidence type="ECO:0000256" key="2">
    <source>
        <dbReference type="ARBA" id="ARBA00022573"/>
    </source>
</evidence>
<evidence type="ECO:0000313" key="4">
    <source>
        <dbReference type="EMBL" id="BAY58169.1"/>
    </source>
</evidence>
<dbReference type="PANTHER" id="PTHR36925:SF1">
    <property type="entry name" value="COBALT-PRECORRIN-6A REDUCTASE"/>
    <property type="match status" value="1"/>
</dbReference>
<dbReference type="Proteomes" id="UP000217895">
    <property type="component" value="Chromosome"/>
</dbReference>
<dbReference type="GO" id="GO:0009236">
    <property type="term" value="P:cobalamin biosynthetic process"/>
    <property type="evidence" value="ECO:0007669"/>
    <property type="project" value="UniProtKB-UniPathway"/>
</dbReference>
<dbReference type="NCBIfam" id="NF005968">
    <property type="entry name" value="PRK08057.1-2"/>
    <property type="match status" value="1"/>
</dbReference>
<evidence type="ECO:0000256" key="1">
    <source>
        <dbReference type="ARBA" id="ARBA00004953"/>
    </source>
</evidence>
<dbReference type="NCBIfam" id="TIGR00715">
    <property type="entry name" value="precor6x_red"/>
    <property type="match status" value="1"/>
</dbReference>
<proteinExistence type="predicted"/>
<dbReference type="PROSITE" id="PS51014">
    <property type="entry name" value="COBK_CBIJ"/>
    <property type="match status" value="1"/>
</dbReference>
<comment type="pathway">
    <text evidence="1">Cofactor biosynthesis; adenosylcobalamin biosynthesis.</text>
</comment>
<name>A0A1Z4JN38_LEPBY</name>
<evidence type="ECO:0000313" key="5">
    <source>
        <dbReference type="Proteomes" id="UP000217895"/>
    </source>
</evidence>
<keyword evidence="2" id="KW-0169">Cobalamin biosynthesis</keyword>
<accession>A0A1Z4JN38</accession>
<evidence type="ECO:0000256" key="3">
    <source>
        <dbReference type="ARBA" id="ARBA00023002"/>
    </source>
</evidence>
<gene>
    <name evidence="4" type="ORF">NIES2135_50420</name>
</gene>
<dbReference type="GO" id="GO:0016994">
    <property type="term" value="F:precorrin-6A reductase activity"/>
    <property type="evidence" value="ECO:0007669"/>
    <property type="project" value="InterPro"/>
</dbReference>
<reference evidence="4 5" key="1">
    <citation type="submission" date="2017-06" db="EMBL/GenBank/DDBJ databases">
        <title>Genome sequencing of cyanobaciteial culture collection at National Institute for Environmental Studies (NIES).</title>
        <authorList>
            <person name="Hirose Y."/>
            <person name="Shimura Y."/>
            <person name="Fujisawa T."/>
            <person name="Nakamura Y."/>
            <person name="Kawachi M."/>
        </authorList>
    </citation>
    <scope>NUCLEOTIDE SEQUENCE [LARGE SCALE GENOMIC DNA]</scope>
    <source>
        <strain evidence="4 5">NIES-2135</strain>
    </source>
</reference>
<dbReference type="InterPro" id="IPR003723">
    <property type="entry name" value="Precorrin-6x_reduct"/>
</dbReference>
<sequence length="243" mass="26482">MKKRLLILGGTTEAKELAARAIEIANIEVISSLAGRTQTAIPLSGTVRVGGFGGEVGLAHYLQEQSIDLLIDATHPFAAQISWNAAAAADRAAIPRLMLSRPAWKPESNWIEVESNEAAAKLLPDLAQRVFLTIGRQELAAFAHLQQLWFLMRMIDPPTGLIPPGEVLLARGPFTLEQERSWMQHYHIAAIVSKNSGGDATAAKLVAARELDLPIVMVKRPAMPTGERVTDVKDALLWIARFV</sequence>
<dbReference type="EMBL" id="AP018203">
    <property type="protein sequence ID" value="BAY58169.1"/>
    <property type="molecule type" value="Genomic_DNA"/>
</dbReference>
<dbReference type="PANTHER" id="PTHR36925">
    <property type="entry name" value="COBALT-PRECORRIN-6A REDUCTASE"/>
    <property type="match status" value="1"/>
</dbReference>
<dbReference type="AlphaFoldDB" id="A0A1Z4JN38"/>
<keyword evidence="3" id="KW-0560">Oxidoreductase</keyword>
<organism evidence="4 5">
    <name type="scientific">Leptolyngbya boryana NIES-2135</name>
    <dbReference type="NCBI Taxonomy" id="1973484"/>
    <lineage>
        <taxon>Bacteria</taxon>
        <taxon>Bacillati</taxon>
        <taxon>Cyanobacteriota</taxon>
        <taxon>Cyanophyceae</taxon>
        <taxon>Leptolyngbyales</taxon>
        <taxon>Leptolyngbyaceae</taxon>
        <taxon>Leptolyngbya group</taxon>
        <taxon>Leptolyngbya</taxon>
    </lineage>
</organism>
<protein>
    <submittedName>
        <fullName evidence="4">Precorrin-6A reductase</fullName>
    </submittedName>
</protein>
<dbReference type="Pfam" id="PF02571">
    <property type="entry name" value="CbiJ"/>
    <property type="match status" value="1"/>
</dbReference>